<organism evidence="1 2">
    <name type="scientific">Schizopora paradoxa</name>
    <dbReference type="NCBI Taxonomy" id="27342"/>
    <lineage>
        <taxon>Eukaryota</taxon>
        <taxon>Fungi</taxon>
        <taxon>Dikarya</taxon>
        <taxon>Basidiomycota</taxon>
        <taxon>Agaricomycotina</taxon>
        <taxon>Agaricomycetes</taxon>
        <taxon>Hymenochaetales</taxon>
        <taxon>Schizoporaceae</taxon>
        <taxon>Schizopora</taxon>
    </lineage>
</organism>
<protein>
    <submittedName>
        <fullName evidence="1">Uncharacterized protein</fullName>
    </submittedName>
</protein>
<reference evidence="1 2" key="1">
    <citation type="submission" date="2015-04" db="EMBL/GenBank/DDBJ databases">
        <title>Complete genome sequence of Schizopora paradoxa KUC8140, a cosmopolitan wood degrader in East Asia.</title>
        <authorList>
            <consortium name="DOE Joint Genome Institute"/>
            <person name="Min B."/>
            <person name="Park H."/>
            <person name="Jang Y."/>
            <person name="Kim J.-J."/>
            <person name="Kim K.H."/>
            <person name="Pangilinan J."/>
            <person name="Lipzen A."/>
            <person name="Riley R."/>
            <person name="Grigoriev I.V."/>
            <person name="Spatafora J.W."/>
            <person name="Choi I.-G."/>
        </authorList>
    </citation>
    <scope>NUCLEOTIDE SEQUENCE [LARGE SCALE GENOMIC DNA]</scope>
    <source>
        <strain evidence="1 2">KUC8140</strain>
    </source>
</reference>
<sequence>MSLHLGCFEDFDFDGGSNALALSIGCELYETSRFSTRSGDVAVITVGPEWEAETIWNNLYTQEMVLSTESEHNIFLMLSSIFIATVRPHYICFPAPIERLADETFDLLETKNLSQVTYVHLASRSSSSSSSLTYVQHQQNVFNRALLKLRVSSSGDVETSPTSNSG</sequence>
<dbReference type="EMBL" id="KQ086057">
    <property type="protein sequence ID" value="KLO09394.1"/>
    <property type="molecule type" value="Genomic_DNA"/>
</dbReference>
<evidence type="ECO:0000313" key="1">
    <source>
        <dbReference type="EMBL" id="KLO09394.1"/>
    </source>
</evidence>
<gene>
    <name evidence="1" type="ORF">SCHPADRAFT_893150</name>
</gene>
<dbReference type="Proteomes" id="UP000053477">
    <property type="component" value="Unassembled WGS sequence"/>
</dbReference>
<name>A0A0H2RC51_9AGAM</name>
<dbReference type="AlphaFoldDB" id="A0A0H2RC51"/>
<keyword evidence="2" id="KW-1185">Reference proteome</keyword>
<accession>A0A0H2RC51</accession>
<evidence type="ECO:0000313" key="2">
    <source>
        <dbReference type="Proteomes" id="UP000053477"/>
    </source>
</evidence>
<dbReference type="InParanoid" id="A0A0H2RC51"/>
<proteinExistence type="predicted"/>